<dbReference type="Pfam" id="PF02547">
    <property type="entry name" value="Queuosine_synth"/>
    <property type="match status" value="2"/>
</dbReference>
<evidence type="ECO:0000313" key="6">
    <source>
        <dbReference type="EMBL" id="AKA59401.1"/>
    </source>
</evidence>
<evidence type="ECO:0000256" key="4">
    <source>
        <dbReference type="ARBA" id="ARBA00022785"/>
    </source>
</evidence>
<evidence type="ECO:0000256" key="3">
    <source>
        <dbReference type="ARBA" id="ARBA00022691"/>
    </source>
</evidence>
<dbReference type="InterPro" id="IPR042118">
    <property type="entry name" value="QueA_dom1"/>
</dbReference>
<proteinExistence type="predicted"/>
<dbReference type="InterPro" id="IPR042119">
    <property type="entry name" value="QueA_dom2"/>
</dbReference>
<dbReference type="Gene3D" id="2.40.10.240">
    <property type="entry name" value="QueA-like"/>
    <property type="match status" value="1"/>
</dbReference>
<keyword evidence="6" id="KW-0413">Isomerase</keyword>
<evidence type="ECO:0000256" key="5">
    <source>
        <dbReference type="SAM" id="MobiDB-lite"/>
    </source>
</evidence>
<name>A0A0E3JNN5_9BACT</name>
<evidence type="ECO:0000256" key="1">
    <source>
        <dbReference type="ARBA" id="ARBA00022490"/>
    </source>
</evidence>
<dbReference type="GO" id="GO:0051075">
    <property type="term" value="F:S-adenosylmethionine:tRNA ribosyltransferase-isomerase activity"/>
    <property type="evidence" value="ECO:0007669"/>
    <property type="project" value="TreeGrafter"/>
</dbReference>
<feature type="region of interest" description="Disordered" evidence="5">
    <location>
        <begin position="1"/>
        <end position="37"/>
    </location>
</feature>
<dbReference type="PANTHER" id="PTHR30307">
    <property type="entry name" value="S-ADENOSYLMETHIONINE:TRNA RIBOSYLTRANSFERASE-ISOMERASE"/>
    <property type="match status" value="1"/>
</dbReference>
<keyword evidence="2 6" id="KW-0808">Transferase</keyword>
<dbReference type="Gene3D" id="3.40.1780.10">
    <property type="entry name" value="QueA-like"/>
    <property type="match status" value="1"/>
</dbReference>
<accession>A0A0E3JNN5</accession>
<keyword evidence="3" id="KW-0949">S-adenosyl-L-methionine</keyword>
<dbReference type="SUPFAM" id="SSF111337">
    <property type="entry name" value="QueA-like"/>
    <property type="match status" value="1"/>
</dbReference>
<dbReference type="PANTHER" id="PTHR30307:SF0">
    <property type="entry name" value="S-ADENOSYLMETHIONINE:TRNA RIBOSYLTRANSFERASE-ISOMERASE"/>
    <property type="match status" value="1"/>
</dbReference>
<evidence type="ECO:0000256" key="2">
    <source>
        <dbReference type="ARBA" id="ARBA00022679"/>
    </source>
</evidence>
<dbReference type="InterPro" id="IPR003699">
    <property type="entry name" value="QueA"/>
</dbReference>
<keyword evidence="1" id="KW-0963">Cytoplasm</keyword>
<dbReference type="GO" id="GO:0008616">
    <property type="term" value="P:tRNA queuosine(34) biosynthetic process"/>
    <property type="evidence" value="ECO:0007669"/>
    <property type="project" value="UniProtKB-KW"/>
</dbReference>
<dbReference type="EMBL" id="KP830090">
    <property type="protein sequence ID" value="AKA59401.1"/>
    <property type="molecule type" value="Genomic_DNA"/>
</dbReference>
<organism evidence="6">
    <name type="scientific">uncultured bacterium AB_162</name>
    <dbReference type="NCBI Taxonomy" id="1630011"/>
    <lineage>
        <taxon>Bacteria</taxon>
        <taxon>environmental samples</taxon>
    </lineage>
</organism>
<sequence>MEAAVDDRRRDSYGFDLPDERIARQPPEERGGKRSDARLLTVHRDRVEHGRFDDLPRHLRAGDAFVVNNARVVPSVLRGATSDGDEVAVQLFSPMEDGSWHCMVAPERVCRRGARLTFGAGALTGELRHEEDEHVWRLALEPPGAAGLEGLAEYLYPYYIETPPADPASYQTVYASRPGSTGLPSAGRHLTRELLDELGALGVKVVEVTLYIAVRGTYRGFCKRVWEIARPFPGAVPPHPWPAPDGPPQPERYEVTLAAADAINETRRGGGRIVVCGTSALRALETVADAGGRVYPGSGWTSILIAPGHRFRVADAFLTNLHMPMSSELLLTAAFVGSRERTLEIYRDEVLPRDYAFYEFGDSMLIAGQAPVS</sequence>
<dbReference type="AlphaFoldDB" id="A0A0E3JNN5"/>
<protein>
    <submittedName>
        <fullName evidence="6">S-adenosylmethionine:tRNA ribosyltransferase-isomerase</fullName>
    </submittedName>
</protein>
<dbReference type="InterPro" id="IPR036100">
    <property type="entry name" value="QueA_sf"/>
</dbReference>
<reference evidence="6" key="1">
    <citation type="journal article" date="2015" name="Proc. Natl. Acad. Sci. U.S.A.">
        <title>Multiplexed metagenome mining using short DNA sequence tags facilitates targeted discovery of epoxyketone proteasome inhibitors.</title>
        <authorList>
            <person name="Owen J.G."/>
            <person name="Charlop-Powers Z."/>
            <person name="Smith A.G."/>
            <person name="Ternei M.A."/>
            <person name="Calle P.Y."/>
            <person name="Reddy B.V."/>
            <person name="Montiel D."/>
            <person name="Brady S.F."/>
        </authorList>
    </citation>
    <scope>NUCLEOTIDE SEQUENCE</scope>
</reference>
<keyword evidence="4" id="KW-0671">Queuosine biosynthesis</keyword>